<dbReference type="STRING" id="1173584.SAMN05444851_0512"/>
<evidence type="ECO:0000313" key="12">
    <source>
        <dbReference type="Proteomes" id="UP000199650"/>
    </source>
</evidence>
<dbReference type="RefSeq" id="WP_091428032.1">
    <property type="nucleotide sequence ID" value="NZ_FOJB01000001.1"/>
</dbReference>
<evidence type="ECO:0000256" key="3">
    <source>
        <dbReference type="ARBA" id="ARBA00022679"/>
    </source>
</evidence>
<evidence type="ECO:0000256" key="4">
    <source>
        <dbReference type="ARBA" id="ARBA00022960"/>
    </source>
</evidence>
<evidence type="ECO:0000256" key="8">
    <source>
        <dbReference type="SAM" id="MobiDB-lite"/>
    </source>
</evidence>
<keyword evidence="6 7" id="KW-0961">Cell wall biogenesis/degradation</keyword>
<dbReference type="PANTHER" id="PTHR36699">
    <property type="entry name" value="LD-TRANSPEPTIDASE"/>
    <property type="match status" value="1"/>
</dbReference>
<dbReference type="AlphaFoldDB" id="A0A1I0N305"/>
<proteinExistence type="inferred from homology"/>
<evidence type="ECO:0000256" key="7">
    <source>
        <dbReference type="PROSITE-ProRule" id="PRU01373"/>
    </source>
</evidence>
<evidence type="ECO:0000256" key="5">
    <source>
        <dbReference type="ARBA" id="ARBA00022984"/>
    </source>
</evidence>
<keyword evidence="9" id="KW-0812">Transmembrane</keyword>
<dbReference type="GO" id="GO:0016740">
    <property type="term" value="F:transferase activity"/>
    <property type="evidence" value="ECO:0007669"/>
    <property type="project" value="UniProtKB-KW"/>
</dbReference>
<dbReference type="CDD" id="cd16913">
    <property type="entry name" value="YkuD_like"/>
    <property type="match status" value="1"/>
</dbReference>
<gene>
    <name evidence="11" type="ORF">SAMN05444851_0512</name>
</gene>
<dbReference type="GO" id="GO:0004180">
    <property type="term" value="F:carboxypeptidase activity"/>
    <property type="evidence" value="ECO:0007669"/>
    <property type="project" value="UniProtKB-ARBA"/>
</dbReference>
<name>A0A1I0N305_9RHOB</name>
<evidence type="ECO:0000256" key="9">
    <source>
        <dbReference type="SAM" id="Phobius"/>
    </source>
</evidence>
<keyword evidence="4 7" id="KW-0133">Cell shape</keyword>
<evidence type="ECO:0000256" key="1">
    <source>
        <dbReference type="ARBA" id="ARBA00004752"/>
    </source>
</evidence>
<feature type="region of interest" description="Disordered" evidence="8">
    <location>
        <begin position="127"/>
        <end position="147"/>
    </location>
</feature>
<dbReference type="GO" id="GO:0008360">
    <property type="term" value="P:regulation of cell shape"/>
    <property type="evidence" value="ECO:0007669"/>
    <property type="project" value="UniProtKB-UniRule"/>
</dbReference>
<dbReference type="Gene3D" id="2.40.440.10">
    <property type="entry name" value="L,D-transpeptidase catalytic domain-like"/>
    <property type="match status" value="1"/>
</dbReference>
<dbReference type="SUPFAM" id="SSF141523">
    <property type="entry name" value="L,D-transpeptidase catalytic domain-like"/>
    <property type="match status" value="1"/>
</dbReference>
<keyword evidence="3" id="KW-0808">Transferase</keyword>
<reference evidence="11 12" key="1">
    <citation type="submission" date="2016-10" db="EMBL/GenBank/DDBJ databases">
        <authorList>
            <person name="de Groot N.N."/>
        </authorList>
    </citation>
    <scope>NUCLEOTIDE SEQUENCE [LARGE SCALE GENOMIC DNA]</scope>
    <source>
        <strain evidence="11 12">DSM 29439</strain>
    </source>
</reference>
<evidence type="ECO:0000313" key="11">
    <source>
        <dbReference type="EMBL" id="SEV95195.1"/>
    </source>
</evidence>
<comment type="caution">
    <text evidence="7">Lacks conserved residue(s) required for the propagation of feature annotation.</text>
</comment>
<evidence type="ECO:0000256" key="6">
    <source>
        <dbReference type="ARBA" id="ARBA00023316"/>
    </source>
</evidence>
<sequence>MNGLAHFFSRLSLLVFIGVLGFFLWDRYTPPAPPTTLEPIIGQIDRIVIEKSDRRMIVFQADTAVRTYEIALGFSPVGDKALQGDGMTPEGIFRIDRRNEKSAFHLSLGIDYPLPKDRARTIADGGDSGGDIFIHGQPNKRNSPDPITKDWTNGSIALSNAEIEELWAVTPIGTLVEIRP</sequence>
<dbReference type="InterPro" id="IPR038063">
    <property type="entry name" value="Transpep_catalytic_dom"/>
</dbReference>
<evidence type="ECO:0000259" key="10">
    <source>
        <dbReference type="PROSITE" id="PS52029"/>
    </source>
</evidence>
<dbReference type="EMBL" id="FOJB01000001">
    <property type="protein sequence ID" value="SEV95195.1"/>
    <property type="molecule type" value="Genomic_DNA"/>
</dbReference>
<dbReference type="GO" id="GO:0009252">
    <property type="term" value="P:peptidoglycan biosynthetic process"/>
    <property type="evidence" value="ECO:0007669"/>
    <property type="project" value="UniProtKB-UniPathway"/>
</dbReference>
<comment type="pathway">
    <text evidence="1 7">Cell wall biogenesis; peptidoglycan biosynthesis.</text>
</comment>
<keyword evidence="12" id="KW-1185">Reference proteome</keyword>
<comment type="similarity">
    <text evidence="2">Belongs to the YkuD family.</text>
</comment>
<keyword evidence="9" id="KW-0472">Membrane</keyword>
<dbReference type="GO" id="GO:0071555">
    <property type="term" value="P:cell wall organization"/>
    <property type="evidence" value="ECO:0007669"/>
    <property type="project" value="UniProtKB-UniRule"/>
</dbReference>
<evidence type="ECO:0000256" key="2">
    <source>
        <dbReference type="ARBA" id="ARBA00005992"/>
    </source>
</evidence>
<accession>A0A1I0N305</accession>
<dbReference type="Pfam" id="PF03734">
    <property type="entry name" value="YkuD"/>
    <property type="match status" value="1"/>
</dbReference>
<keyword evidence="9" id="KW-1133">Transmembrane helix</keyword>
<feature type="transmembrane region" description="Helical" evidence="9">
    <location>
        <begin position="7"/>
        <end position="25"/>
    </location>
</feature>
<dbReference type="UniPathway" id="UPA00219"/>
<dbReference type="Proteomes" id="UP000199650">
    <property type="component" value="Unassembled WGS sequence"/>
</dbReference>
<organism evidence="11 12">
    <name type="scientific">Aliiroseovarius sediminilitoris</name>
    <dbReference type="NCBI Taxonomy" id="1173584"/>
    <lineage>
        <taxon>Bacteria</taxon>
        <taxon>Pseudomonadati</taxon>
        <taxon>Pseudomonadota</taxon>
        <taxon>Alphaproteobacteria</taxon>
        <taxon>Rhodobacterales</taxon>
        <taxon>Paracoccaceae</taxon>
        <taxon>Aliiroseovarius</taxon>
    </lineage>
</organism>
<dbReference type="InterPro" id="IPR005490">
    <property type="entry name" value="LD_TPept_cat_dom"/>
</dbReference>
<dbReference type="OrthoDB" id="9809748at2"/>
<feature type="domain" description="L,D-TPase catalytic" evidence="10">
    <location>
        <begin position="45"/>
        <end position="179"/>
    </location>
</feature>
<keyword evidence="5 7" id="KW-0573">Peptidoglycan synthesis</keyword>
<dbReference type="PROSITE" id="PS52029">
    <property type="entry name" value="LD_TPASE"/>
    <property type="match status" value="1"/>
</dbReference>
<dbReference type="PANTHER" id="PTHR36699:SF1">
    <property type="entry name" value="L,D-TRANSPEPTIDASE YAFK-RELATED"/>
    <property type="match status" value="1"/>
</dbReference>
<protein>
    <submittedName>
        <fullName evidence="11">L,D-transpeptidase catalytic domain</fullName>
    </submittedName>
</protein>